<dbReference type="EMBL" id="NIDF01000063">
    <property type="protein sequence ID" value="TYJ54336.1"/>
    <property type="molecule type" value="Genomic_DNA"/>
</dbReference>
<proteinExistence type="predicted"/>
<sequence>MSTLPPAGPRTRSRFTAPPPEESGSTQDAVNALALSVPLPEDDENQARPTEGPKQSILSPQPPITTSGPAGAHTPNGPIPTSPSQHPSPLASSPPHRGHDTAAPSLTPDDDLIELRMLESPERLSTQATPPPPPAQSIVSTSTPETTTRERAKLAREPDPFSGDRTKLEGFLATTRLYFMAYPSSFPTDQAKITFILTNLRGPVLASFQPYICQDPQPFLLQDYHTFISHLERNWGTADAKGHALAR</sequence>
<dbReference type="Proteomes" id="UP000322245">
    <property type="component" value="Unassembled WGS sequence"/>
</dbReference>
<protein>
    <recommendedName>
        <fullName evidence="2">DUF4939 domain-containing protein</fullName>
    </recommendedName>
</protein>
<feature type="compositionally biased region" description="Polar residues" evidence="1">
    <location>
        <begin position="82"/>
        <end position="91"/>
    </location>
</feature>
<feature type="compositionally biased region" description="Basic and acidic residues" evidence="1">
    <location>
        <begin position="147"/>
        <end position="162"/>
    </location>
</feature>
<feature type="domain" description="DUF4939" evidence="2">
    <location>
        <begin position="156"/>
        <end position="238"/>
    </location>
</feature>
<dbReference type="AlphaFoldDB" id="A0A5D3AWU7"/>
<comment type="caution">
    <text evidence="3">The sequence shown here is derived from an EMBL/GenBank/DDBJ whole genome shotgun (WGS) entry which is preliminary data.</text>
</comment>
<name>A0A5D3AWU7_9TREE</name>
<evidence type="ECO:0000313" key="3">
    <source>
        <dbReference type="EMBL" id="TYJ54336.1"/>
    </source>
</evidence>
<evidence type="ECO:0000313" key="4">
    <source>
        <dbReference type="Proteomes" id="UP000322245"/>
    </source>
</evidence>
<feature type="region of interest" description="Disordered" evidence="1">
    <location>
        <begin position="1"/>
        <end position="108"/>
    </location>
</feature>
<accession>A0A5D3AWU7</accession>
<evidence type="ECO:0000256" key="1">
    <source>
        <dbReference type="SAM" id="MobiDB-lite"/>
    </source>
</evidence>
<keyword evidence="4" id="KW-1185">Reference proteome</keyword>
<organism evidence="3 4">
    <name type="scientific">Cryptococcus floricola</name>
    <dbReference type="NCBI Taxonomy" id="2591691"/>
    <lineage>
        <taxon>Eukaryota</taxon>
        <taxon>Fungi</taxon>
        <taxon>Dikarya</taxon>
        <taxon>Basidiomycota</taxon>
        <taxon>Agaricomycotina</taxon>
        <taxon>Tremellomycetes</taxon>
        <taxon>Tremellales</taxon>
        <taxon>Cryptococcaceae</taxon>
        <taxon>Cryptococcus</taxon>
    </lineage>
</organism>
<feature type="region of interest" description="Disordered" evidence="1">
    <location>
        <begin position="122"/>
        <end position="162"/>
    </location>
</feature>
<feature type="compositionally biased region" description="Polar residues" evidence="1">
    <location>
        <begin position="56"/>
        <end position="68"/>
    </location>
</feature>
<gene>
    <name evidence="3" type="ORF">B9479_005001</name>
</gene>
<dbReference type="InterPro" id="IPR032549">
    <property type="entry name" value="DUF4939"/>
</dbReference>
<dbReference type="Pfam" id="PF16297">
    <property type="entry name" value="DUF4939"/>
    <property type="match status" value="1"/>
</dbReference>
<reference evidence="3 4" key="1">
    <citation type="submission" date="2017-05" db="EMBL/GenBank/DDBJ databases">
        <title>The Genome Sequence of Tsuchiyaea wingfieldii DSM 27421.</title>
        <authorList>
            <person name="Cuomo C."/>
            <person name="Passer A."/>
            <person name="Billmyre B."/>
            <person name="Heitman J."/>
        </authorList>
    </citation>
    <scope>NUCLEOTIDE SEQUENCE [LARGE SCALE GENOMIC DNA]</scope>
    <source>
        <strain evidence="3 4">DSM 27421</strain>
    </source>
</reference>
<evidence type="ECO:0000259" key="2">
    <source>
        <dbReference type="Pfam" id="PF16297"/>
    </source>
</evidence>
<feature type="compositionally biased region" description="Low complexity" evidence="1">
    <location>
        <begin position="136"/>
        <end position="146"/>
    </location>
</feature>